<organism evidence="2 3">
    <name type="scientific">Suillus fuscotomentosus</name>
    <dbReference type="NCBI Taxonomy" id="1912939"/>
    <lineage>
        <taxon>Eukaryota</taxon>
        <taxon>Fungi</taxon>
        <taxon>Dikarya</taxon>
        <taxon>Basidiomycota</taxon>
        <taxon>Agaricomycotina</taxon>
        <taxon>Agaricomycetes</taxon>
        <taxon>Agaricomycetidae</taxon>
        <taxon>Boletales</taxon>
        <taxon>Suillineae</taxon>
        <taxon>Suillaceae</taxon>
        <taxon>Suillus</taxon>
    </lineage>
</organism>
<sequence>MDNDNKHSASQAHSSKGDQTDWTEDSDDDLYRSIISDNGEDYDSLRAFTNTICPSSYGSMTEVKFSALDGLIVRPIGIYGSKEEIVQLLLSLGVVDDYM</sequence>
<protein>
    <submittedName>
        <fullName evidence="2">Uncharacterized protein</fullName>
    </submittedName>
</protein>
<feature type="region of interest" description="Disordered" evidence="1">
    <location>
        <begin position="1"/>
        <end position="26"/>
    </location>
</feature>
<evidence type="ECO:0000256" key="1">
    <source>
        <dbReference type="SAM" id="MobiDB-lite"/>
    </source>
</evidence>
<comment type="caution">
    <text evidence="2">The sequence shown here is derived from an EMBL/GenBank/DDBJ whole genome shotgun (WGS) entry which is preliminary data.</text>
</comment>
<keyword evidence="3" id="KW-1185">Reference proteome</keyword>
<proteinExistence type="predicted"/>
<dbReference type="RefSeq" id="XP_041217334.1">
    <property type="nucleotide sequence ID" value="XM_041368688.1"/>
</dbReference>
<name>A0AAD4DPY3_9AGAM</name>
<dbReference type="EMBL" id="JABBWK010000168">
    <property type="protein sequence ID" value="KAG1889015.1"/>
    <property type="molecule type" value="Genomic_DNA"/>
</dbReference>
<evidence type="ECO:0000313" key="3">
    <source>
        <dbReference type="Proteomes" id="UP001195769"/>
    </source>
</evidence>
<dbReference type="Proteomes" id="UP001195769">
    <property type="component" value="Unassembled WGS sequence"/>
</dbReference>
<reference evidence="2" key="1">
    <citation type="journal article" date="2020" name="New Phytol.">
        <title>Comparative genomics reveals dynamic genome evolution in host specialist ectomycorrhizal fungi.</title>
        <authorList>
            <person name="Lofgren L.A."/>
            <person name="Nguyen N.H."/>
            <person name="Vilgalys R."/>
            <person name="Ruytinx J."/>
            <person name="Liao H.L."/>
            <person name="Branco S."/>
            <person name="Kuo A."/>
            <person name="LaButti K."/>
            <person name="Lipzen A."/>
            <person name="Andreopoulos W."/>
            <person name="Pangilinan J."/>
            <person name="Riley R."/>
            <person name="Hundley H."/>
            <person name="Na H."/>
            <person name="Barry K."/>
            <person name="Grigoriev I.V."/>
            <person name="Stajich J.E."/>
            <person name="Kennedy P.G."/>
        </authorList>
    </citation>
    <scope>NUCLEOTIDE SEQUENCE</scope>
    <source>
        <strain evidence="2">FC203</strain>
    </source>
</reference>
<gene>
    <name evidence="2" type="ORF">F5891DRAFT_1198898</name>
</gene>
<dbReference type="GeneID" id="64662986"/>
<dbReference type="AlphaFoldDB" id="A0AAD4DPY3"/>
<accession>A0AAD4DPY3</accession>
<evidence type="ECO:0000313" key="2">
    <source>
        <dbReference type="EMBL" id="KAG1889015.1"/>
    </source>
</evidence>